<dbReference type="InterPro" id="IPR050109">
    <property type="entry name" value="HTH-type_TetR-like_transc_reg"/>
</dbReference>
<organism evidence="2 3">
    <name type="scientific">Aeromicrobium chenweiae</name>
    <dbReference type="NCBI Taxonomy" id="2079793"/>
    <lineage>
        <taxon>Bacteria</taxon>
        <taxon>Bacillati</taxon>
        <taxon>Actinomycetota</taxon>
        <taxon>Actinomycetes</taxon>
        <taxon>Propionibacteriales</taxon>
        <taxon>Nocardioidaceae</taxon>
        <taxon>Aeromicrobium</taxon>
    </lineage>
</organism>
<dbReference type="Gene3D" id="1.10.357.10">
    <property type="entry name" value="Tetracycline Repressor, domain 2"/>
    <property type="match status" value="1"/>
</dbReference>
<dbReference type="InterPro" id="IPR001647">
    <property type="entry name" value="HTH_TetR"/>
</dbReference>
<dbReference type="PROSITE" id="PS50977">
    <property type="entry name" value="HTH_TETR_2"/>
    <property type="match status" value="1"/>
</dbReference>
<dbReference type="PRINTS" id="PR00455">
    <property type="entry name" value="HTHTETR"/>
</dbReference>
<dbReference type="Pfam" id="PF00440">
    <property type="entry name" value="TetR_N"/>
    <property type="match status" value="1"/>
</dbReference>
<dbReference type="PANTHER" id="PTHR30055:SF200">
    <property type="entry name" value="HTH-TYPE TRANSCRIPTIONAL REPRESSOR BDCR"/>
    <property type="match status" value="1"/>
</dbReference>
<dbReference type="InterPro" id="IPR009057">
    <property type="entry name" value="Homeodomain-like_sf"/>
</dbReference>
<dbReference type="InterPro" id="IPR036271">
    <property type="entry name" value="Tet_transcr_reg_TetR-rel_C_sf"/>
</dbReference>
<proteinExistence type="predicted"/>
<accession>A0A5F2EWV1</accession>
<dbReference type="OrthoDB" id="4214267at2"/>
<dbReference type="SUPFAM" id="SSF48498">
    <property type="entry name" value="Tetracyclin repressor-like, C-terminal domain"/>
    <property type="match status" value="1"/>
</dbReference>
<keyword evidence="1" id="KW-0238">DNA-binding</keyword>
<keyword evidence="3" id="KW-1185">Reference proteome</keyword>
<sequence>MIERVQVSMSDRLINAASELFYAQGLRAVSVDKVIERAGTTKVTFYRHFKSKDDLVVAYLEQRATLERDGIGAAIAQSAGDAEAALRMICDQTGIVACSPGFRGCPFINAAAENPDPESPVRKTVAEHRDWYRTMFGELLAPLDLPNTADVVDDLMLLRDGAMVAGYLGDPSTVAGSFFRGCQAVIWGGAPAVPAR</sequence>
<evidence type="ECO:0000256" key="1">
    <source>
        <dbReference type="ARBA" id="ARBA00023125"/>
    </source>
</evidence>
<accession>A0A2S0WP88</accession>
<dbReference type="AlphaFoldDB" id="A0A2S0WP88"/>
<protein>
    <submittedName>
        <fullName evidence="2">TetR family transcriptional regulator</fullName>
    </submittedName>
</protein>
<dbReference type="SUPFAM" id="SSF46689">
    <property type="entry name" value="Homeodomain-like"/>
    <property type="match status" value="1"/>
</dbReference>
<dbReference type="GO" id="GO:0000976">
    <property type="term" value="F:transcription cis-regulatory region binding"/>
    <property type="evidence" value="ECO:0007669"/>
    <property type="project" value="TreeGrafter"/>
</dbReference>
<evidence type="ECO:0000313" key="2">
    <source>
        <dbReference type="EMBL" id="AWB93112.1"/>
    </source>
</evidence>
<name>A0A2S0WP88_9ACTN</name>
<dbReference type="GO" id="GO:0003700">
    <property type="term" value="F:DNA-binding transcription factor activity"/>
    <property type="evidence" value="ECO:0007669"/>
    <property type="project" value="TreeGrafter"/>
</dbReference>
<dbReference type="RefSeq" id="WP_108579167.1">
    <property type="nucleotide sequence ID" value="NZ_CP026952.1"/>
</dbReference>
<evidence type="ECO:0000313" key="3">
    <source>
        <dbReference type="Proteomes" id="UP000244384"/>
    </source>
</evidence>
<dbReference type="PANTHER" id="PTHR30055">
    <property type="entry name" value="HTH-TYPE TRANSCRIPTIONAL REGULATOR RUTR"/>
    <property type="match status" value="1"/>
</dbReference>
<gene>
    <name evidence="2" type="ORF">C3E78_13335</name>
</gene>
<dbReference type="EMBL" id="CP026952">
    <property type="protein sequence ID" value="AWB93112.1"/>
    <property type="molecule type" value="Genomic_DNA"/>
</dbReference>
<dbReference type="Proteomes" id="UP000244384">
    <property type="component" value="Chromosome"/>
</dbReference>
<reference evidence="3" key="1">
    <citation type="submission" date="2018-01" db="EMBL/GenBank/DDBJ databases">
        <authorList>
            <person name="Li J."/>
        </authorList>
    </citation>
    <scope>NUCLEOTIDE SEQUENCE [LARGE SCALE GENOMIC DNA]</scope>
    <source>
        <strain evidence="3">592</strain>
    </source>
</reference>
<dbReference type="KEGG" id="aez:C3E78_13335"/>